<dbReference type="Pfam" id="PF14433">
    <property type="entry name" value="SUKH-3"/>
    <property type="match status" value="1"/>
</dbReference>
<accession>A0ABZ1IIG7</accession>
<keyword evidence="2" id="KW-1185">Reference proteome</keyword>
<dbReference type="RefSeq" id="WP_326836840.1">
    <property type="nucleotide sequence ID" value="NZ_CP142149.1"/>
</dbReference>
<sequence>MQQLHNTGAGPVTNSHDLIQMAGWTPDRNVDVAAELRELDEAGFAVTRFVPRFLAGYSGLTIGSQDATRALVIDGHKAARCADPEWCTAYAQAIGMPVTPVGEYSHMTLVIDETGRFWGGFDQSYGLLGSDLVDVVHGLLVEPGSLHLDREVPE</sequence>
<protein>
    <submittedName>
        <fullName evidence="1">SUKH-3 domain-containing protein</fullName>
    </submittedName>
</protein>
<organism evidence="1 2">
    <name type="scientific">Amycolatopsis rhabdoformis</name>
    <dbReference type="NCBI Taxonomy" id="1448059"/>
    <lineage>
        <taxon>Bacteria</taxon>
        <taxon>Bacillati</taxon>
        <taxon>Actinomycetota</taxon>
        <taxon>Actinomycetes</taxon>
        <taxon>Pseudonocardiales</taxon>
        <taxon>Pseudonocardiaceae</taxon>
        <taxon>Amycolatopsis</taxon>
    </lineage>
</organism>
<evidence type="ECO:0000313" key="2">
    <source>
        <dbReference type="Proteomes" id="UP001330812"/>
    </source>
</evidence>
<proteinExistence type="predicted"/>
<evidence type="ECO:0000313" key="1">
    <source>
        <dbReference type="EMBL" id="WSE34042.1"/>
    </source>
</evidence>
<dbReference type="EMBL" id="CP142149">
    <property type="protein sequence ID" value="WSE34042.1"/>
    <property type="molecule type" value="Genomic_DNA"/>
</dbReference>
<reference evidence="1 2" key="1">
    <citation type="journal article" date="2015" name="Int. J. Syst. Evol. Microbiol.">
        <title>Amycolatopsis rhabdoformis sp. nov., an actinomycete isolated from a tropical forest soil.</title>
        <authorList>
            <person name="Souza W.R."/>
            <person name="Silva R.E."/>
            <person name="Goodfellow M."/>
            <person name="Busarakam K."/>
            <person name="Figueiro F.S."/>
            <person name="Ferreira D."/>
            <person name="Rodrigues-Filho E."/>
            <person name="Moraes L.A.B."/>
            <person name="Zucchi T.D."/>
        </authorList>
    </citation>
    <scope>NUCLEOTIDE SEQUENCE [LARGE SCALE GENOMIC DNA]</scope>
    <source>
        <strain evidence="1 2">NCIMB 14900</strain>
    </source>
</reference>
<dbReference type="InterPro" id="IPR025850">
    <property type="entry name" value="SUKH-3"/>
</dbReference>
<gene>
    <name evidence="1" type="ORF">VSH64_18390</name>
</gene>
<dbReference type="Proteomes" id="UP001330812">
    <property type="component" value="Chromosome"/>
</dbReference>
<name>A0ABZ1IIG7_9PSEU</name>